<dbReference type="InterPro" id="IPR025966">
    <property type="entry name" value="OppC_N"/>
</dbReference>
<feature type="domain" description="ABC transmembrane type-1" evidence="11">
    <location>
        <begin position="128"/>
        <end position="320"/>
    </location>
</feature>
<keyword evidence="5" id="KW-0571">Peptide transport</keyword>
<organism evidence="12 13">
    <name type="scientific">Candidatus Avoscillospira avicola</name>
    <dbReference type="NCBI Taxonomy" id="2840706"/>
    <lineage>
        <taxon>Bacteria</taxon>
        <taxon>Bacillati</taxon>
        <taxon>Bacillota</taxon>
        <taxon>Clostridia</taxon>
        <taxon>Eubacteriales</taxon>
        <taxon>Oscillospiraceae</taxon>
        <taxon>Oscillospiraceae incertae sedis</taxon>
        <taxon>Candidatus Avoscillospira</taxon>
    </lineage>
</organism>
<dbReference type="Proteomes" id="UP000824239">
    <property type="component" value="Unassembled WGS sequence"/>
</dbReference>
<dbReference type="PANTHER" id="PTHR43386">
    <property type="entry name" value="OLIGOPEPTIDE TRANSPORT SYSTEM PERMEASE PROTEIN APPC"/>
    <property type="match status" value="1"/>
</dbReference>
<evidence type="ECO:0000256" key="5">
    <source>
        <dbReference type="ARBA" id="ARBA00022856"/>
    </source>
</evidence>
<feature type="transmembrane region" description="Helical" evidence="10">
    <location>
        <begin position="166"/>
        <end position="185"/>
    </location>
</feature>
<evidence type="ECO:0000313" key="12">
    <source>
        <dbReference type="EMBL" id="HIR49917.1"/>
    </source>
</evidence>
<dbReference type="GO" id="GO:0055085">
    <property type="term" value="P:transmembrane transport"/>
    <property type="evidence" value="ECO:0007669"/>
    <property type="project" value="InterPro"/>
</dbReference>
<dbReference type="PROSITE" id="PS50928">
    <property type="entry name" value="ABC_TM1"/>
    <property type="match status" value="1"/>
</dbReference>
<dbReference type="SUPFAM" id="SSF161098">
    <property type="entry name" value="MetI-like"/>
    <property type="match status" value="1"/>
</dbReference>
<protein>
    <submittedName>
        <fullName evidence="12">ABC transporter permease</fullName>
    </submittedName>
</protein>
<proteinExistence type="inferred from homology"/>
<dbReference type="Gene3D" id="1.10.3720.10">
    <property type="entry name" value="MetI-like"/>
    <property type="match status" value="1"/>
</dbReference>
<evidence type="ECO:0000313" key="13">
    <source>
        <dbReference type="Proteomes" id="UP000824239"/>
    </source>
</evidence>
<dbReference type="PANTHER" id="PTHR43386:SF24">
    <property type="entry name" value="OLIGOPEPTIDE TRANSPORT SYSTEM PERMEASE PROTEIN AMID"/>
    <property type="match status" value="1"/>
</dbReference>
<comment type="subcellular location">
    <subcellularLocation>
        <location evidence="1 10">Cell membrane</location>
        <topology evidence="1 10">Multi-pass membrane protein</topology>
    </subcellularLocation>
</comment>
<dbReference type="InterPro" id="IPR035906">
    <property type="entry name" value="MetI-like_sf"/>
</dbReference>
<reference evidence="12" key="2">
    <citation type="journal article" date="2021" name="PeerJ">
        <title>Extensive microbial diversity within the chicken gut microbiome revealed by metagenomics and culture.</title>
        <authorList>
            <person name="Gilroy R."/>
            <person name="Ravi A."/>
            <person name="Getino M."/>
            <person name="Pursley I."/>
            <person name="Horton D.L."/>
            <person name="Alikhan N.F."/>
            <person name="Baker D."/>
            <person name="Gharbi K."/>
            <person name="Hall N."/>
            <person name="Watson M."/>
            <person name="Adriaenssens E.M."/>
            <person name="Foster-Nyarko E."/>
            <person name="Jarju S."/>
            <person name="Secka A."/>
            <person name="Antonio M."/>
            <person name="Oren A."/>
            <person name="Chaudhuri R.R."/>
            <person name="La Ragione R."/>
            <person name="Hildebrand F."/>
            <person name="Pallen M.J."/>
        </authorList>
    </citation>
    <scope>NUCLEOTIDE SEQUENCE</scope>
    <source>
        <strain evidence="12">ChiBcec15-4380</strain>
    </source>
</reference>
<reference evidence="12" key="1">
    <citation type="submission" date="2020-10" db="EMBL/GenBank/DDBJ databases">
        <authorList>
            <person name="Gilroy R."/>
        </authorList>
    </citation>
    <scope>NUCLEOTIDE SEQUENCE</scope>
    <source>
        <strain evidence="12">ChiBcec15-4380</strain>
    </source>
</reference>
<dbReference type="EMBL" id="DVHE01000009">
    <property type="protein sequence ID" value="HIR49917.1"/>
    <property type="molecule type" value="Genomic_DNA"/>
</dbReference>
<comment type="caution">
    <text evidence="12">The sequence shown here is derived from an EMBL/GenBank/DDBJ whole genome shotgun (WGS) entry which is preliminary data.</text>
</comment>
<dbReference type="GO" id="GO:0015833">
    <property type="term" value="P:peptide transport"/>
    <property type="evidence" value="ECO:0007669"/>
    <property type="project" value="UniProtKB-KW"/>
</dbReference>
<feature type="transmembrane region" description="Helical" evidence="10">
    <location>
        <begin position="298"/>
        <end position="316"/>
    </location>
</feature>
<keyword evidence="2 10" id="KW-0813">Transport</keyword>
<dbReference type="Pfam" id="PF00528">
    <property type="entry name" value="BPD_transp_1"/>
    <property type="match status" value="1"/>
</dbReference>
<evidence type="ECO:0000256" key="4">
    <source>
        <dbReference type="ARBA" id="ARBA00022692"/>
    </source>
</evidence>
<feature type="transmembrane region" description="Helical" evidence="10">
    <location>
        <begin position="240"/>
        <end position="260"/>
    </location>
</feature>
<evidence type="ECO:0000256" key="9">
    <source>
        <dbReference type="ARBA" id="ARBA00024202"/>
    </source>
</evidence>
<accession>A0A9D1DG44</accession>
<evidence type="ECO:0000256" key="6">
    <source>
        <dbReference type="ARBA" id="ARBA00022927"/>
    </source>
</evidence>
<dbReference type="GO" id="GO:0015031">
    <property type="term" value="P:protein transport"/>
    <property type="evidence" value="ECO:0007669"/>
    <property type="project" value="UniProtKB-KW"/>
</dbReference>
<comment type="similarity">
    <text evidence="9">Belongs to the binding-protein-dependent transport system permease family. OppBC subfamily.</text>
</comment>
<evidence type="ECO:0000256" key="1">
    <source>
        <dbReference type="ARBA" id="ARBA00004651"/>
    </source>
</evidence>
<evidence type="ECO:0000256" key="2">
    <source>
        <dbReference type="ARBA" id="ARBA00022448"/>
    </source>
</evidence>
<dbReference type="CDD" id="cd06261">
    <property type="entry name" value="TM_PBP2"/>
    <property type="match status" value="1"/>
</dbReference>
<evidence type="ECO:0000256" key="10">
    <source>
        <dbReference type="RuleBase" id="RU363032"/>
    </source>
</evidence>
<feature type="transmembrane region" description="Helical" evidence="10">
    <location>
        <begin position="54"/>
        <end position="73"/>
    </location>
</feature>
<dbReference type="AlphaFoldDB" id="A0A9D1DG44"/>
<keyword evidence="8 10" id="KW-0472">Membrane</keyword>
<keyword evidence="4 10" id="KW-0812">Transmembrane</keyword>
<feature type="transmembrane region" description="Helical" evidence="10">
    <location>
        <begin position="191"/>
        <end position="209"/>
    </location>
</feature>
<feature type="transmembrane region" description="Helical" evidence="10">
    <location>
        <begin position="130"/>
        <end position="154"/>
    </location>
</feature>
<keyword evidence="3" id="KW-1003">Cell membrane</keyword>
<evidence type="ECO:0000256" key="8">
    <source>
        <dbReference type="ARBA" id="ARBA00023136"/>
    </source>
</evidence>
<dbReference type="InterPro" id="IPR000515">
    <property type="entry name" value="MetI-like"/>
</dbReference>
<dbReference type="GO" id="GO:0005886">
    <property type="term" value="C:plasma membrane"/>
    <property type="evidence" value="ECO:0007669"/>
    <property type="project" value="UniProtKB-SubCell"/>
</dbReference>
<dbReference type="Pfam" id="PF12911">
    <property type="entry name" value="OppC_N"/>
    <property type="match status" value="1"/>
</dbReference>
<sequence>MSDKRVNLSDFNLSDDELFAPVNHDELESEKITAPRYSYWQSVFRVFFRKKINIILLSILAVLLLFTYVYPAVIGYDAAVDPYINLMDSTAKHLSPSAAMDKFGQNIHWILGSGSAGQSTFDAIWYGSSISVSLALVCALINMTVGVVVGAIWGFSRKVDIIMTEVYNVIANIPYILLISVIVLIMTASFWSMVFALTVTGWIAIAYFIRTQVVIIRDREYNLASRCLGTPITRIAAKNILPFMTSVIVTLAAAEIPSYISYEVFLSYLGMGLSEMSLGKLIEASQNAMQTPGWEIEFWSPVAVASIITVVLYVVGQNLGDASDPRTHM</sequence>
<evidence type="ECO:0000259" key="11">
    <source>
        <dbReference type="PROSITE" id="PS50928"/>
    </source>
</evidence>
<keyword evidence="6" id="KW-0653">Protein transport</keyword>
<keyword evidence="7 10" id="KW-1133">Transmembrane helix</keyword>
<evidence type="ECO:0000256" key="7">
    <source>
        <dbReference type="ARBA" id="ARBA00022989"/>
    </source>
</evidence>
<evidence type="ECO:0000256" key="3">
    <source>
        <dbReference type="ARBA" id="ARBA00022475"/>
    </source>
</evidence>
<gene>
    <name evidence="12" type="ORF">IAA53_01295</name>
</gene>
<name>A0A9D1DG44_9FIRM</name>
<dbReference type="InterPro" id="IPR050366">
    <property type="entry name" value="BP-dependent_transpt_permease"/>
</dbReference>